<dbReference type="Proteomes" id="UP001143400">
    <property type="component" value="Unassembled WGS sequence"/>
</dbReference>
<organism evidence="3 6">
    <name type="scientific">Methylopila capsulata</name>
    <dbReference type="NCBI Taxonomy" id="61654"/>
    <lineage>
        <taxon>Bacteria</taxon>
        <taxon>Pseudomonadati</taxon>
        <taxon>Pseudomonadota</taxon>
        <taxon>Alphaproteobacteria</taxon>
        <taxon>Hyphomicrobiales</taxon>
        <taxon>Methylopilaceae</taxon>
        <taxon>Methylopila</taxon>
    </lineage>
</organism>
<reference evidence="3" key="3">
    <citation type="submission" date="2023-01" db="EMBL/GenBank/DDBJ databases">
        <authorList>
            <person name="Sun Q."/>
            <person name="Evtushenko L."/>
        </authorList>
    </citation>
    <scope>NUCLEOTIDE SEQUENCE</scope>
    <source>
        <strain evidence="3">VKM B-1606</strain>
    </source>
</reference>
<evidence type="ECO:0000313" key="5">
    <source>
        <dbReference type="Proteomes" id="UP000758856"/>
    </source>
</evidence>
<feature type="coiled-coil region" evidence="1">
    <location>
        <begin position="34"/>
        <end position="61"/>
    </location>
</feature>
<evidence type="ECO:0000313" key="6">
    <source>
        <dbReference type="Proteomes" id="UP001143400"/>
    </source>
</evidence>
<keyword evidence="5" id="KW-1185">Reference proteome</keyword>
<sequence>MVTSPKAAATKADDVIDDVAAAANKTFETPAQVRELAEKGVQQAKQNYSRLKSASEEATDALEDVYATLSKNYKELGKKSVEATRSNVNAHFDFLSSLAAAKSLSEAVELQASYARRQFEVIGSQAKELSALAQRAAADSAKPFQDVAAKGLKFAPTR</sequence>
<evidence type="ECO:0000256" key="1">
    <source>
        <dbReference type="SAM" id="Coils"/>
    </source>
</evidence>
<gene>
    <name evidence="3" type="ORF">GCM10008170_28700</name>
    <name evidence="4" type="ORF">JOD31_002885</name>
</gene>
<name>A0A9W6IUK2_9HYPH</name>
<dbReference type="InterPro" id="IPR010234">
    <property type="entry name" value="Phasin_subfam-2"/>
</dbReference>
<feature type="domain" description="Phasin" evidence="2">
    <location>
        <begin position="52"/>
        <end position="146"/>
    </location>
</feature>
<comment type="caution">
    <text evidence="3">The sequence shown here is derived from an EMBL/GenBank/DDBJ whole genome shotgun (WGS) entry which is preliminary data.</text>
</comment>
<dbReference type="Pfam" id="PF09361">
    <property type="entry name" value="Phasin_2"/>
    <property type="match status" value="1"/>
</dbReference>
<dbReference type="Proteomes" id="UP000758856">
    <property type="component" value="Unassembled WGS sequence"/>
</dbReference>
<reference evidence="4 5" key="2">
    <citation type="submission" date="2021-01" db="EMBL/GenBank/DDBJ databases">
        <title>Genomic Encyclopedia of Type Strains, Phase IV (KMG-IV): sequencing the most valuable type-strain genomes for metagenomic binning, comparative biology and taxonomic classification.</title>
        <authorList>
            <person name="Goeker M."/>
        </authorList>
    </citation>
    <scope>NUCLEOTIDE SEQUENCE [LARGE SCALE GENOMIC DNA]</scope>
    <source>
        <strain evidence="4 5">DSM 6130</strain>
    </source>
</reference>
<protein>
    <submittedName>
        <fullName evidence="3">Phasin</fullName>
    </submittedName>
</protein>
<dbReference type="RefSeq" id="WP_204951099.1">
    <property type="nucleotide sequence ID" value="NZ_BSFF01000003.1"/>
</dbReference>
<accession>A0A9W6IUK2</accession>
<keyword evidence="1" id="KW-0175">Coiled coil</keyword>
<proteinExistence type="predicted"/>
<dbReference type="EMBL" id="BSFF01000003">
    <property type="protein sequence ID" value="GLK56851.1"/>
    <property type="molecule type" value="Genomic_DNA"/>
</dbReference>
<dbReference type="AlphaFoldDB" id="A0A9W6IUK2"/>
<evidence type="ECO:0000259" key="2">
    <source>
        <dbReference type="Pfam" id="PF09361"/>
    </source>
</evidence>
<dbReference type="NCBIfam" id="TIGR01985">
    <property type="entry name" value="phasin_2"/>
    <property type="match status" value="1"/>
</dbReference>
<reference evidence="3" key="1">
    <citation type="journal article" date="2014" name="Int. J. Syst. Evol. Microbiol.">
        <title>Complete genome sequence of Corynebacterium casei LMG S-19264T (=DSM 44701T), isolated from a smear-ripened cheese.</title>
        <authorList>
            <consortium name="US DOE Joint Genome Institute (JGI-PGF)"/>
            <person name="Walter F."/>
            <person name="Albersmeier A."/>
            <person name="Kalinowski J."/>
            <person name="Ruckert C."/>
        </authorList>
    </citation>
    <scope>NUCLEOTIDE SEQUENCE</scope>
    <source>
        <strain evidence="3">VKM B-1606</strain>
    </source>
</reference>
<dbReference type="EMBL" id="JAFBCY010000003">
    <property type="protein sequence ID" value="MBM7852643.1"/>
    <property type="molecule type" value="Genomic_DNA"/>
</dbReference>
<evidence type="ECO:0000313" key="4">
    <source>
        <dbReference type="EMBL" id="MBM7852643.1"/>
    </source>
</evidence>
<evidence type="ECO:0000313" key="3">
    <source>
        <dbReference type="EMBL" id="GLK56851.1"/>
    </source>
</evidence>
<dbReference type="InterPro" id="IPR018968">
    <property type="entry name" value="Phasin"/>
</dbReference>